<comment type="caution">
    <text evidence="1">The sequence shown here is derived from an EMBL/GenBank/DDBJ whole genome shotgun (WGS) entry which is preliminary data.</text>
</comment>
<evidence type="ECO:0000313" key="2">
    <source>
        <dbReference type="Proteomes" id="UP000075663"/>
    </source>
</evidence>
<dbReference type="RefSeq" id="WP_062300558.1">
    <property type="nucleotide sequence ID" value="NZ_LRPB01000009.1"/>
</dbReference>
<evidence type="ECO:0008006" key="3">
    <source>
        <dbReference type="Google" id="ProtNLM"/>
    </source>
</evidence>
<sequence length="364" mass="42753">MPRKFHPPLSVLLIILYSQINFGCSKKDESARKVVINNFPINMTLHGEPILLNEINSSQLYLVDTLLLVEQLELKQWNFNVYSIPELNFVGNLGRVGDGPKEWRKVRFSHQTEISDSGKVSLWVNDIRHARFQLVDLRSNLNKVEPNIFYDFKHPKELDLIQNLIYLDSNKWVGNLGPNSLDRGRFLVYNPISRTTNLIPFNLNVINEKMLTLDDYYDIYFSSLRVNKDKTKLISAMHRFDRIDIFDTSNLFKPILSIVGKKMSDNLDASKIKQDNSYLRIFYFDLFTSESYIYALYFDQPYYFYGNNLKSTEIRVFDWTGTPIAKFLIPEYLTSFTIDEKNGFIYGASYFQEKIMRYPFSLNE</sequence>
<name>A0A150Y1Q8_9BACT</name>
<protein>
    <recommendedName>
        <fullName evidence="3">TolB-like 6-blade propeller-like protein</fullName>
    </recommendedName>
</protein>
<dbReference type="AlphaFoldDB" id="A0A150Y1Q8"/>
<dbReference type="Pfam" id="PF15869">
    <property type="entry name" value="TolB_like"/>
    <property type="match status" value="1"/>
</dbReference>
<reference evidence="1 2" key="1">
    <citation type="submission" date="2016-01" db="EMBL/GenBank/DDBJ databases">
        <title>Genome sequencing of Roseivirga seohaensis SW-152.</title>
        <authorList>
            <person name="Selvaratnam C."/>
            <person name="Thevarajoo S."/>
            <person name="Goh K.M."/>
            <person name="Ee R."/>
            <person name="Chan K.-G."/>
            <person name="Chong C.S."/>
        </authorList>
    </citation>
    <scope>NUCLEOTIDE SEQUENCE [LARGE SCALE GENOMIC DNA]</scope>
    <source>
        <strain evidence="1 2">SW-152</strain>
    </source>
</reference>
<evidence type="ECO:0000313" key="1">
    <source>
        <dbReference type="EMBL" id="KYG84866.1"/>
    </source>
</evidence>
<dbReference type="SUPFAM" id="SSF50969">
    <property type="entry name" value="YVTN repeat-like/Quinoprotein amine dehydrogenase"/>
    <property type="match status" value="1"/>
</dbReference>
<dbReference type="Proteomes" id="UP000075663">
    <property type="component" value="Unassembled WGS sequence"/>
</dbReference>
<dbReference type="InterPro" id="IPR011044">
    <property type="entry name" value="Quino_amine_DH_bsu"/>
</dbReference>
<organism evidence="1 2">
    <name type="scientific">Roseivirga seohaensis</name>
    <dbReference type="NCBI Taxonomy" id="1914963"/>
    <lineage>
        <taxon>Bacteria</taxon>
        <taxon>Pseudomonadati</taxon>
        <taxon>Bacteroidota</taxon>
        <taxon>Cytophagia</taxon>
        <taxon>Cytophagales</taxon>
        <taxon>Roseivirgaceae</taxon>
        <taxon>Roseivirga</taxon>
    </lineage>
</organism>
<dbReference type="EMBL" id="LRPB01000009">
    <property type="protein sequence ID" value="KYG84866.1"/>
    <property type="molecule type" value="Genomic_DNA"/>
</dbReference>
<gene>
    <name evidence="1" type="ORF">AWW67_18145</name>
</gene>
<accession>A0A150Y1Q8</accession>
<proteinExistence type="predicted"/>